<keyword evidence="2" id="KW-1185">Reference proteome</keyword>
<dbReference type="EnsemblMetazoa" id="ENSAATROPT013755">
    <property type="protein sequence ID" value="ENSAATROPP012525"/>
    <property type="gene ID" value="ENSAATROPG011162"/>
</dbReference>
<accession>A0AAG5DNF2</accession>
<name>A0AAG5DNF2_ANOAO</name>
<reference evidence="1" key="1">
    <citation type="submission" date="2024-04" db="UniProtKB">
        <authorList>
            <consortium name="EnsemblMetazoa"/>
        </authorList>
    </citation>
    <scope>IDENTIFICATION</scope>
    <source>
        <strain evidence="1">EBRO</strain>
    </source>
</reference>
<evidence type="ECO:0000313" key="2">
    <source>
        <dbReference type="Proteomes" id="UP000075880"/>
    </source>
</evidence>
<dbReference type="Proteomes" id="UP000075880">
    <property type="component" value="Unassembled WGS sequence"/>
</dbReference>
<protein>
    <submittedName>
        <fullName evidence="1">Uncharacterized protein</fullName>
    </submittedName>
</protein>
<proteinExistence type="predicted"/>
<sequence length="76" mass="8932">MKMFRIKILFCGNSLNIILFQNMSNRARNCSTVILSPQVECQKNVSAECFTECFNVYTRFKRLPKQILRGVKHMLE</sequence>
<organism evidence="1 2">
    <name type="scientific">Anopheles atroparvus</name>
    <name type="common">European mosquito</name>
    <dbReference type="NCBI Taxonomy" id="41427"/>
    <lineage>
        <taxon>Eukaryota</taxon>
        <taxon>Metazoa</taxon>
        <taxon>Ecdysozoa</taxon>
        <taxon>Arthropoda</taxon>
        <taxon>Hexapoda</taxon>
        <taxon>Insecta</taxon>
        <taxon>Pterygota</taxon>
        <taxon>Neoptera</taxon>
        <taxon>Endopterygota</taxon>
        <taxon>Diptera</taxon>
        <taxon>Nematocera</taxon>
        <taxon>Culicoidea</taxon>
        <taxon>Culicidae</taxon>
        <taxon>Anophelinae</taxon>
        <taxon>Anopheles</taxon>
    </lineage>
</organism>
<dbReference type="AlphaFoldDB" id="A0AAG5DNF2"/>
<evidence type="ECO:0000313" key="1">
    <source>
        <dbReference type="EnsemblMetazoa" id="ENSAATROPP012525"/>
    </source>
</evidence>